<dbReference type="CDD" id="cd14749">
    <property type="entry name" value="PBP2_XBP1_like"/>
    <property type="match status" value="1"/>
</dbReference>
<dbReference type="InterPro" id="IPR006059">
    <property type="entry name" value="SBP"/>
</dbReference>
<dbReference type="Pfam" id="PF01547">
    <property type="entry name" value="SBP_bac_1"/>
    <property type="match status" value="1"/>
</dbReference>
<organism evidence="1 2">
    <name type="scientific">Paenibacillus sophorae</name>
    <dbReference type="NCBI Taxonomy" id="1333845"/>
    <lineage>
        <taxon>Bacteria</taxon>
        <taxon>Bacillati</taxon>
        <taxon>Bacillota</taxon>
        <taxon>Bacilli</taxon>
        <taxon>Bacillales</taxon>
        <taxon>Paenibacillaceae</taxon>
        <taxon>Paenibacillus</taxon>
    </lineage>
</organism>
<dbReference type="InterPro" id="IPR050490">
    <property type="entry name" value="Bact_solute-bd_prot1"/>
</dbReference>
<sequence>MEGLFHLVQKLNIQKIISKKTKPDSLSSSLVGSALLLNNGAITSKGVTIMATRKLLKTCAVALSATLALSLAACGNANNNNAASGSNTGTGTASSGGNKKVTITFQNIYPDPATPSYKMLHELIAQYEQDHPNVHIELDTLNTDQQKVKLKTQAASKEVPDITIVNPAAQMKPFVDAGLLAPLNDVIDQNGLKDTYQSGLLDYYSFDGNVYALPDGNNIEVVFYNKDLFQQAGISDTPKTFEEMLQDVKTLKSKGITPIAIGEKDSWTGSFLFMNMLLRTNGGPGFLKDVVDGKKTFSDPAFIQAVDRFQDLVQAGAFPDGATSIDATAGGNIFKSGKAAMWVIGSWETGAIDASSVAGKVGAFQFPTVDGKGDPNEFMLAPGSAFAVSANSEHLQETKDFLNFFTLNLPKKQFDLKNAVGLGQKVDGDLKSAGYSDLAISIANLFNEVKGGDLAFDNTMNPATAQVHLSSIQNLFVQKVDSAQVAKEHQSAYEANK</sequence>
<dbReference type="EMBL" id="FODH01000007">
    <property type="protein sequence ID" value="SEO39562.1"/>
    <property type="molecule type" value="Genomic_DNA"/>
</dbReference>
<dbReference type="Proteomes" id="UP000198809">
    <property type="component" value="Unassembled WGS sequence"/>
</dbReference>
<evidence type="ECO:0000313" key="2">
    <source>
        <dbReference type="Proteomes" id="UP000198809"/>
    </source>
</evidence>
<gene>
    <name evidence="1" type="ORF">SAMN04487895_107142</name>
</gene>
<dbReference type="STRING" id="1333845.SAMN04487895_107142"/>
<evidence type="ECO:0000313" key="1">
    <source>
        <dbReference type="EMBL" id="SEO39562.1"/>
    </source>
</evidence>
<proteinExistence type="predicted"/>
<dbReference type="Gene3D" id="3.40.190.10">
    <property type="entry name" value="Periplasmic binding protein-like II"/>
    <property type="match status" value="2"/>
</dbReference>
<name>A0A1H8PC95_9BACL</name>
<dbReference type="AlphaFoldDB" id="A0A1H8PC95"/>
<accession>A0A1H8PC95</accession>
<dbReference type="PANTHER" id="PTHR43649">
    <property type="entry name" value="ARABINOSE-BINDING PROTEIN-RELATED"/>
    <property type="match status" value="1"/>
</dbReference>
<reference evidence="1 2" key="1">
    <citation type="submission" date="2016-10" db="EMBL/GenBank/DDBJ databases">
        <authorList>
            <person name="de Groot N.N."/>
        </authorList>
    </citation>
    <scope>NUCLEOTIDE SEQUENCE [LARGE SCALE GENOMIC DNA]</scope>
    <source>
        <strain evidence="1 2">CGMCC 1.10238</strain>
    </source>
</reference>
<protein>
    <submittedName>
        <fullName evidence="1">Raffinose/stachyose/melibiose transport system substrate-binding protein</fullName>
    </submittedName>
</protein>
<dbReference type="PANTHER" id="PTHR43649:SF14">
    <property type="entry name" value="BLR3389 PROTEIN"/>
    <property type="match status" value="1"/>
</dbReference>
<dbReference type="SUPFAM" id="SSF53850">
    <property type="entry name" value="Periplasmic binding protein-like II"/>
    <property type="match status" value="1"/>
</dbReference>